<comment type="caution">
    <text evidence="1">The sequence shown here is derived from an EMBL/GenBank/DDBJ whole genome shotgun (WGS) entry which is preliminary data.</text>
</comment>
<reference evidence="1" key="1">
    <citation type="submission" date="2022-10" db="EMBL/GenBank/DDBJ databases">
        <title>Luteolibacter sp. GHJ8, whole genome shotgun sequencing project.</title>
        <authorList>
            <person name="Zhao G."/>
            <person name="Shen L."/>
        </authorList>
    </citation>
    <scope>NUCLEOTIDE SEQUENCE</scope>
    <source>
        <strain evidence="1">GHJ8</strain>
    </source>
</reference>
<proteinExistence type="predicted"/>
<dbReference type="EMBL" id="JAPDDR010000004">
    <property type="protein sequence ID" value="MCW1913750.1"/>
    <property type="molecule type" value="Genomic_DNA"/>
</dbReference>
<name>A0ABT3G1N1_9BACT</name>
<accession>A0ABT3G1N1</accession>
<sequence length="88" mass="10089">MSEDTNAFNRLPGFKEMLARISQVPASDAGEHEQFDVVQRVRDESNGIVYKLMSDHRLTPAEVRKALANAFRKTDIWPDDESEIEIRV</sequence>
<evidence type="ECO:0000313" key="1">
    <source>
        <dbReference type="EMBL" id="MCW1913750.1"/>
    </source>
</evidence>
<protein>
    <submittedName>
        <fullName evidence="1">Uncharacterized protein</fullName>
    </submittedName>
</protein>
<keyword evidence="2" id="KW-1185">Reference proteome</keyword>
<dbReference type="Proteomes" id="UP001165653">
    <property type="component" value="Unassembled WGS sequence"/>
</dbReference>
<gene>
    <name evidence="1" type="ORF">OJ996_09200</name>
</gene>
<dbReference type="RefSeq" id="WP_264513251.1">
    <property type="nucleotide sequence ID" value="NZ_JAPDDR010000004.1"/>
</dbReference>
<evidence type="ECO:0000313" key="2">
    <source>
        <dbReference type="Proteomes" id="UP001165653"/>
    </source>
</evidence>
<organism evidence="1 2">
    <name type="scientific">Luteolibacter rhizosphaerae</name>
    <dbReference type="NCBI Taxonomy" id="2989719"/>
    <lineage>
        <taxon>Bacteria</taxon>
        <taxon>Pseudomonadati</taxon>
        <taxon>Verrucomicrobiota</taxon>
        <taxon>Verrucomicrobiia</taxon>
        <taxon>Verrucomicrobiales</taxon>
        <taxon>Verrucomicrobiaceae</taxon>
        <taxon>Luteolibacter</taxon>
    </lineage>
</organism>